<evidence type="ECO:0000313" key="1">
    <source>
        <dbReference type="EMBL" id="TMS03511.1"/>
    </source>
</evidence>
<proteinExistence type="predicted"/>
<protein>
    <submittedName>
        <fullName evidence="1">Uncharacterized protein</fullName>
    </submittedName>
</protein>
<organism evidence="1 2">
    <name type="scientific">Larimichthys crocea</name>
    <name type="common">Large yellow croaker</name>
    <name type="synonym">Pseudosciaena crocea</name>
    <dbReference type="NCBI Taxonomy" id="215358"/>
    <lineage>
        <taxon>Eukaryota</taxon>
        <taxon>Metazoa</taxon>
        <taxon>Chordata</taxon>
        <taxon>Craniata</taxon>
        <taxon>Vertebrata</taxon>
        <taxon>Euteleostomi</taxon>
        <taxon>Actinopterygii</taxon>
        <taxon>Neopterygii</taxon>
        <taxon>Teleostei</taxon>
        <taxon>Neoteleostei</taxon>
        <taxon>Acanthomorphata</taxon>
        <taxon>Eupercaria</taxon>
        <taxon>Sciaenidae</taxon>
        <taxon>Larimichthys</taxon>
    </lineage>
</organism>
<dbReference type="Proteomes" id="UP000793456">
    <property type="component" value="Chromosome XXII"/>
</dbReference>
<evidence type="ECO:0000313" key="2">
    <source>
        <dbReference type="Proteomes" id="UP000793456"/>
    </source>
</evidence>
<reference evidence="1" key="1">
    <citation type="submission" date="2018-11" db="EMBL/GenBank/DDBJ databases">
        <title>The sequence and de novo assembly of Larimichthys crocea genome using PacBio and Hi-C technologies.</title>
        <authorList>
            <person name="Xu P."/>
            <person name="Chen B."/>
            <person name="Zhou Z."/>
            <person name="Ke Q."/>
            <person name="Wu Y."/>
            <person name="Bai H."/>
            <person name="Pu F."/>
        </authorList>
    </citation>
    <scope>NUCLEOTIDE SEQUENCE</scope>
    <source>
        <tissue evidence="1">Muscle</tissue>
    </source>
</reference>
<accession>A0ACD3QA18</accession>
<name>A0ACD3QA18_LARCR</name>
<dbReference type="EMBL" id="CM011695">
    <property type="protein sequence ID" value="TMS03511.1"/>
    <property type="molecule type" value="Genomic_DNA"/>
</dbReference>
<comment type="caution">
    <text evidence="1">The sequence shown here is derived from an EMBL/GenBank/DDBJ whole genome shotgun (WGS) entry which is preliminary data.</text>
</comment>
<gene>
    <name evidence="1" type="ORF">E3U43_000400</name>
</gene>
<sequence length="930" mass="106174">MDTPGGESPDRGAEEAEESMTHPRYDRTKQTAASSQITREDHRPRHHSRDGPPRGGTTSAEKLGLNIHVDDSYYVDVGGDQKRWKCRMCEKSYTSKYNLVTHILGHNGIKPHGCHLCGKLFKQLSHLHTHLLTHQGMRPHKCQVCHKAFTQTSHLKRHMMQHSDVKPYSCSVCGRGFAYPSELRAHELKHEKGQENVCVECGLDFPTLAQLKRHLTAHRGPTLYRCAECQKTFQYPSQLQNHMMKHKDIRPYICSECGMEFIQSHHLKQHTLTHKGVKEHKCRICGREFTLLANMKRHVLIHTNIRAYQCHMCFKSFVQKQTLKAHMIVHSDIKPYKCKLCGKEFNRMHNLMGHMHLHSDSKPFKCPLLPKQVHAEGKPYQTPEVFRQRGRFCLSTPMGLLTHFSQEEPFDLSQKSPGLPNLRLSQSDGESVPGSSGQEEDEESLYRRSQYSPEVDQHELEERGQGSPGELRAEEKQKQLYQQDLDEQTYERESAAEGNSVDPRGEKMRLLQSEEASEMAYESDLELGDQVYHHETGRRQSYGYDSDDSELEDQHQELDEPEQDKQHVDEFCDPAKRNQSRSETARRWLLSAAYTDTKLWEARERDPQNLAVLANTMDRTYDRNLPVSSLTVSRFVDNISSREEVDQAEYYLYKFRHSPNCWYLRDWTIHSWIRQCLKYGAREKALHTLKNKVQYGIFPDDFTFNLLIDSYIKDGDFKSSCSVVEEVMLQEAFDLPSTQILSLYALGSYLATRPQLTVAEERGLGASLLLCGLKQDNTVGLSAQLLGNALLGKVEMLKGIHAVFKGMPLFWGRGYLGRALAVMERATSCDVKLSKDTLDYMNDLLQELSSTSDSDSGEESRGEEDKKENTVDEDDQAEQAKLPEYASRFKELSSQLESQGKVDSASFQASVTASGPAKPCGRGETRLGAV</sequence>
<keyword evidence="2" id="KW-1185">Reference proteome</keyword>